<dbReference type="Pfam" id="PF01266">
    <property type="entry name" value="DAO"/>
    <property type="match status" value="1"/>
</dbReference>
<dbReference type="PANTHER" id="PTHR13847:SF285">
    <property type="entry name" value="FAD DEPENDENT OXIDOREDUCTASE DOMAIN-CONTAINING PROTEIN"/>
    <property type="match status" value="1"/>
</dbReference>
<dbReference type="Gene3D" id="3.30.9.10">
    <property type="entry name" value="D-Amino Acid Oxidase, subunit A, domain 2"/>
    <property type="match status" value="1"/>
</dbReference>
<dbReference type="Proteomes" id="UP000818266">
    <property type="component" value="Unassembled WGS sequence"/>
</dbReference>
<dbReference type="PANTHER" id="PTHR13847">
    <property type="entry name" value="SARCOSINE DEHYDROGENASE-RELATED"/>
    <property type="match status" value="1"/>
</dbReference>
<evidence type="ECO:0000313" key="2">
    <source>
        <dbReference type="EMBL" id="NHF62936.1"/>
    </source>
</evidence>
<gene>
    <name evidence="2" type="ORF">FK219_006750</name>
</gene>
<comment type="caution">
    <text evidence="2">The sequence shown here is derived from an EMBL/GenBank/DDBJ whole genome shotgun (WGS) entry which is preliminary data.</text>
</comment>
<accession>A0A9E5JQ44</accession>
<evidence type="ECO:0000259" key="1">
    <source>
        <dbReference type="Pfam" id="PF01266"/>
    </source>
</evidence>
<feature type="domain" description="FAD dependent oxidoreductase" evidence="1">
    <location>
        <begin position="33"/>
        <end position="390"/>
    </location>
</feature>
<sequence>MTEADYRGLSYWHATVDDELTPRSPLDGDTDVDVAIIGAGLTGLWTAYELQRRDPDLRIALLEKEIAGFGASGRNGGWVSALFPRSTASLAAQHGREAALAMRRAMIGTVDEVGAVVEREGIHCDYVRGGTVVYARSDAQWADARSQVAEAREFGVDALELWSAERVRAAGALGAVYDPACARVHPAALTRSLARIVESRGAVIHEQTEVMTWAPGRVETARGVVRARHVIAALEGYGAGLAPLRRRVLPLYSLMIATQPLSDEVWQQLGIEHGQTFSDGRHLVIYGQRTADNRIAFGGRGARYHWGSAIRPEYDRVDGVFAHLAATLHELFPALPELSIEHAWGGPLGVPRDWHASVHYDPSSGLGRASGYVGDGLSTTNLAGRTLADLVTGADTELTRLPWVGHRSPRWEPEPLRFLGANAGLLAMTAADAEERATGRSSLVARVMAPLIGH</sequence>
<name>A0A9E5JQ44_9MICO</name>
<dbReference type="EMBL" id="VIKT02000009">
    <property type="protein sequence ID" value="NHF62936.1"/>
    <property type="molecule type" value="Genomic_DNA"/>
</dbReference>
<keyword evidence="3" id="KW-1185">Reference proteome</keyword>
<dbReference type="InterPro" id="IPR006076">
    <property type="entry name" value="FAD-dep_OxRdtase"/>
</dbReference>
<dbReference type="GO" id="GO:0005737">
    <property type="term" value="C:cytoplasm"/>
    <property type="evidence" value="ECO:0007669"/>
    <property type="project" value="TreeGrafter"/>
</dbReference>
<dbReference type="InterPro" id="IPR036188">
    <property type="entry name" value="FAD/NAD-bd_sf"/>
</dbReference>
<proteinExistence type="predicted"/>
<organism evidence="2 3">
    <name type="scientific">Microcella pacifica</name>
    <dbReference type="NCBI Taxonomy" id="2591847"/>
    <lineage>
        <taxon>Bacteria</taxon>
        <taxon>Bacillati</taxon>
        <taxon>Actinomycetota</taxon>
        <taxon>Actinomycetes</taxon>
        <taxon>Micrococcales</taxon>
        <taxon>Microbacteriaceae</taxon>
        <taxon>Microcella</taxon>
    </lineage>
</organism>
<dbReference type="OrthoDB" id="9805852at2"/>
<dbReference type="RefSeq" id="WP_152583429.1">
    <property type="nucleotide sequence ID" value="NZ_VIKT02000009.1"/>
</dbReference>
<dbReference type="SUPFAM" id="SSF51905">
    <property type="entry name" value="FAD/NAD(P)-binding domain"/>
    <property type="match status" value="1"/>
</dbReference>
<dbReference type="AlphaFoldDB" id="A0A9E5JQ44"/>
<dbReference type="Gene3D" id="3.50.50.60">
    <property type="entry name" value="FAD/NAD(P)-binding domain"/>
    <property type="match status" value="1"/>
</dbReference>
<protein>
    <submittedName>
        <fullName evidence="2">FAD-dependent oxidoreductase</fullName>
    </submittedName>
</protein>
<reference evidence="2 3" key="1">
    <citation type="submission" date="2020-03" db="EMBL/GenBank/DDBJ databases">
        <title>Chryseoglobus sp. isolated from a deep-sea seamount.</title>
        <authorList>
            <person name="Zhang D.-C."/>
        </authorList>
    </citation>
    <scope>NUCLEOTIDE SEQUENCE [LARGE SCALE GENOMIC DNA]</scope>
    <source>
        <strain evidence="2 3">KN1116</strain>
    </source>
</reference>
<evidence type="ECO:0000313" key="3">
    <source>
        <dbReference type="Proteomes" id="UP000818266"/>
    </source>
</evidence>